<keyword evidence="6" id="KW-0472">Membrane</keyword>
<proteinExistence type="predicted"/>
<dbReference type="InterPro" id="IPR036770">
    <property type="entry name" value="Ankyrin_rpt-contain_sf"/>
</dbReference>
<dbReference type="Pfam" id="PF12796">
    <property type="entry name" value="Ank_2"/>
    <property type="match status" value="1"/>
</dbReference>
<dbReference type="SUPFAM" id="SSF48403">
    <property type="entry name" value="Ankyrin repeat"/>
    <property type="match status" value="1"/>
</dbReference>
<dbReference type="AlphaFoldDB" id="A0A812JUP8"/>
<evidence type="ECO:0000313" key="9">
    <source>
        <dbReference type="Proteomes" id="UP000601435"/>
    </source>
</evidence>
<dbReference type="Gene3D" id="1.25.40.20">
    <property type="entry name" value="Ankyrin repeat-containing domain"/>
    <property type="match status" value="2"/>
</dbReference>
<sequence>MQSALHGGLAPAIAGFLWPSEVQVLQAAAQRFTELRAAALRFLTSPEARRSLLEMIAAAAGSATAEAVLAFDSSPAKPWPSFEDGLLVLWCCDQPIHRERKAMQVALRSGPVMAVRWLLAARADVEQPVEGDLTPLRLAARFGSEELVEMLLEGSANPNSRGRFGNTALMVAAMHGHHHIVELLLSKGSQVNTNGDGETAIDLACRYPDVADLLTRHVSQYGWTGAVCMVAIIANTMYLGVNADWKIRNAFGPIDGRQREVEDTAWDITFAVWFSIEILLRLLAEKISFFTGEEQ</sequence>
<dbReference type="InterPro" id="IPR027359">
    <property type="entry name" value="Volt_channel_dom_sf"/>
</dbReference>
<accession>A0A812JUP8</accession>
<gene>
    <name evidence="8" type="primary">ANK3</name>
    <name evidence="8" type="ORF">SNEC2469_LOCUS2358</name>
</gene>
<dbReference type="PROSITE" id="PS50297">
    <property type="entry name" value="ANK_REP_REGION"/>
    <property type="match status" value="2"/>
</dbReference>
<dbReference type="Gene3D" id="1.20.120.350">
    <property type="entry name" value="Voltage-gated potassium channels. Chain C"/>
    <property type="match status" value="1"/>
</dbReference>
<dbReference type="EMBL" id="CAJNJA010006693">
    <property type="protein sequence ID" value="CAE7214111.1"/>
    <property type="molecule type" value="Genomic_DNA"/>
</dbReference>
<dbReference type="InterPro" id="IPR002110">
    <property type="entry name" value="Ankyrin_rpt"/>
</dbReference>
<comment type="caution">
    <text evidence="8">The sequence shown here is derived from an EMBL/GenBank/DDBJ whole genome shotgun (WGS) entry which is preliminary data.</text>
</comment>
<dbReference type="GO" id="GO:0045087">
    <property type="term" value="P:innate immune response"/>
    <property type="evidence" value="ECO:0007669"/>
    <property type="project" value="TreeGrafter"/>
</dbReference>
<dbReference type="InterPro" id="IPR051631">
    <property type="entry name" value="Ankyrin-KH/SAM_domain"/>
</dbReference>
<dbReference type="PROSITE" id="PS50088">
    <property type="entry name" value="ANK_REPEAT"/>
    <property type="match status" value="2"/>
</dbReference>
<dbReference type="PANTHER" id="PTHR23206">
    <property type="entry name" value="MASK PROTEIN"/>
    <property type="match status" value="1"/>
</dbReference>
<keyword evidence="2" id="KW-0812">Transmembrane</keyword>
<dbReference type="Proteomes" id="UP000601435">
    <property type="component" value="Unassembled WGS sequence"/>
</dbReference>
<evidence type="ECO:0000256" key="3">
    <source>
        <dbReference type="ARBA" id="ARBA00022737"/>
    </source>
</evidence>
<name>A0A812JUP8_9DINO</name>
<organism evidence="8 9">
    <name type="scientific">Symbiodinium necroappetens</name>
    <dbReference type="NCBI Taxonomy" id="1628268"/>
    <lineage>
        <taxon>Eukaryota</taxon>
        <taxon>Sar</taxon>
        <taxon>Alveolata</taxon>
        <taxon>Dinophyceae</taxon>
        <taxon>Suessiales</taxon>
        <taxon>Symbiodiniaceae</taxon>
        <taxon>Symbiodinium</taxon>
    </lineage>
</organism>
<dbReference type="OrthoDB" id="420578at2759"/>
<protein>
    <submittedName>
        <fullName evidence="8">ANK3 protein</fullName>
    </submittedName>
</protein>
<evidence type="ECO:0000256" key="4">
    <source>
        <dbReference type="ARBA" id="ARBA00022989"/>
    </source>
</evidence>
<feature type="non-terminal residue" evidence="8">
    <location>
        <position position="1"/>
    </location>
</feature>
<feature type="repeat" description="ANK" evidence="7">
    <location>
        <begin position="164"/>
        <end position="196"/>
    </location>
</feature>
<dbReference type="PANTHER" id="PTHR23206:SF5">
    <property type="entry name" value="ANKYRIN REPEAT AND KH DOMAIN-CONTAINING PROTEIN 1"/>
    <property type="match status" value="1"/>
</dbReference>
<keyword evidence="3" id="KW-0677">Repeat</keyword>
<evidence type="ECO:0000256" key="2">
    <source>
        <dbReference type="ARBA" id="ARBA00022692"/>
    </source>
</evidence>
<reference evidence="8" key="1">
    <citation type="submission" date="2021-02" db="EMBL/GenBank/DDBJ databases">
        <authorList>
            <person name="Dougan E. K."/>
            <person name="Rhodes N."/>
            <person name="Thang M."/>
            <person name="Chan C."/>
        </authorList>
    </citation>
    <scope>NUCLEOTIDE SEQUENCE</scope>
</reference>
<dbReference type="SMART" id="SM00248">
    <property type="entry name" value="ANK"/>
    <property type="match status" value="4"/>
</dbReference>
<keyword evidence="9" id="KW-1185">Reference proteome</keyword>
<comment type="subcellular location">
    <subcellularLocation>
        <location evidence="1">Membrane</location>
        <topology evidence="1">Multi-pass membrane protein</topology>
    </subcellularLocation>
</comment>
<keyword evidence="5 7" id="KW-0040">ANK repeat</keyword>
<evidence type="ECO:0000313" key="8">
    <source>
        <dbReference type="EMBL" id="CAE7214111.1"/>
    </source>
</evidence>
<dbReference type="GO" id="GO:0005737">
    <property type="term" value="C:cytoplasm"/>
    <property type="evidence" value="ECO:0007669"/>
    <property type="project" value="TreeGrafter"/>
</dbReference>
<keyword evidence="4" id="KW-1133">Transmembrane helix</keyword>
<evidence type="ECO:0000256" key="7">
    <source>
        <dbReference type="PROSITE-ProRule" id="PRU00023"/>
    </source>
</evidence>
<feature type="repeat" description="ANK" evidence="7">
    <location>
        <begin position="131"/>
        <end position="163"/>
    </location>
</feature>
<evidence type="ECO:0000256" key="6">
    <source>
        <dbReference type="ARBA" id="ARBA00023136"/>
    </source>
</evidence>
<evidence type="ECO:0000256" key="5">
    <source>
        <dbReference type="ARBA" id="ARBA00023043"/>
    </source>
</evidence>
<dbReference type="GO" id="GO:0016020">
    <property type="term" value="C:membrane"/>
    <property type="evidence" value="ECO:0007669"/>
    <property type="project" value="UniProtKB-SubCell"/>
</dbReference>
<evidence type="ECO:0000256" key="1">
    <source>
        <dbReference type="ARBA" id="ARBA00004141"/>
    </source>
</evidence>